<dbReference type="PANTHER" id="PTHR35218">
    <property type="entry name" value="RNASE H DOMAIN-CONTAINING PROTEIN"/>
    <property type="match status" value="1"/>
</dbReference>
<name>A0A7N2KYU2_QUELO</name>
<accession>A0A7N2KYU2</accession>
<dbReference type="PANTHER" id="PTHR35218:SF9">
    <property type="entry name" value="ENDONUCLEASE_EXONUCLEASE_PHOSPHATASE DOMAIN-CONTAINING PROTEIN"/>
    <property type="match status" value="1"/>
</dbReference>
<organism evidence="3 4">
    <name type="scientific">Quercus lobata</name>
    <name type="common">Valley oak</name>
    <dbReference type="NCBI Taxonomy" id="97700"/>
    <lineage>
        <taxon>Eukaryota</taxon>
        <taxon>Viridiplantae</taxon>
        <taxon>Streptophyta</taxon>
        <taxon>Embryophyta</taxon>
        <taxon>Tracheophyta</taxon>
        <taxon>Spermatophyta</taxon>
        <taxon>Magnoliopsida</taxon>
        <taxon>eudicotyledons</taxon>
        <taxon>Gunneridae</taxon>
        <taxon>Pentapetalae</taxon>
        <taxon>rosids</taxon>
        <taxon>fabids</taxon>
        <taxon>Fagales</taxon>
        <taxon>Fagaceae</taxon>
        <taxon>Quercus</taxon>
    </lineage>
</organism>
<dbReference type="GO" id="GO:0003824">
    <property type="term" value="F:catalytic activity"/>
    <property type="evidence" value="ECO:0007669"/>
    <property type="project" value="InterPro"/>
</dbReference>
<dbReference type="Gene3D" id="3.60.10.10">
    <property type="entry name" value="Endonuclease/exonuclease/phosphatase"/>
    <property type="match status" value="1"/>
</dbReference>
<dbReference type="Proteomes" id="UP000594261">
    <property type="component" value="Chromosome 2"/>
</dbReference>
<dbReference type="InterPro" id="IPR005135">
    <property type="entry name" value="Endo/exonuclease/phosphatase"/>
</dbReference>
<dbReference type="AlphaFoldDB" id="A0A7N2KYU2"/>
<dbReference type="InParanoid" id="A0A7N2KYU2"/>
<feature type="domain" description="Endonuclease/exonuclease/phosphatase" evidence="2">
    <location>
        <begin position="162"/>
        <end position="264"/>
    </location>
</feature>
<protein>
    <recommendedName>
        <fullName evidence="2">Endonuclease/exonuclease/phosphatase domain-containing protein</fullName>
    </recommendedName>
</protein>
<sequence length="299" mass="34184">MSSETITGGNNNSDPLSAATSSASSSNHTCPGISTCCHQSIMNSLRRCVSVTIPLLRPAYPFWQGWRCRQCGSTLLDGRTWSSGRSQEFLALDMVRGTGTGTGTSNPWAQDKLNRWDNTTKVGLEMRPDQGARDRLEGSKTKLVSKIFQRNESAQPEVDKAYRIWRTQARFGRSGGLALLWRRDVKVEIQGYLGSYIDAIVTNLELEFKWRITGFYGHPETHRRRESWDILRSLNRQYQLPWLCFGDFNEIVSMEEKFGGARRSQRQMNDFREAIHHYSTSDHYALLITDAMVQKYPNR</sequence>
<evidence type="ECO:0000313" key="4">
    <source>
        <dbReference type="Proteomes" id="UP000594261"/>
    </source>
</evidence>
<keyword evidence="4" id="KW-1185">Reference proteome</keyword>
<proteinExistence type="predicted"/>
<feature type="region of interest" description="Disordered" evidence="1">
    <location>
        <begin position="1"/>
        <end position="24"/>
    </location>
</feature>
<evidence type="ECO:0000256" key="1">
    <source>
        <dbReference type="SAM" id="MobiDB-lite"/>
    </source>
</evidence>
<dbReference type="InterPro" id="IPR036691">
    <property type="entry name" value="Endo/exonu/phosph_ase_sf"/>
</dbReference>
<reference evidence="4" key="1">
    <citation type="journal article" date="2016" name="G3 (Bethesda)">
        <title>First Draft Assembly and Annotation of the Genome of a California Endemic Oak Quercus lobata Nee (Fagaceae).</title>
        <authorList>
            <person name="Sork V.L."/>
            <person name="Fitz-Gibbon S.T."/>
            <person name="Puiu D."/>
            <person name="Crepeau M."/>
            <person name="Gugger P.F."/>
            <person name="Sherman R."/>
            <person name="Stevens K."/>
            <person name="Langley C.H."/>
            <person name="Pellegrini M."/>
            <person name="Salzberg S.L."/>
        </authorList>
    </citation>
    <scope>NUCLEOTIDE SEQUENCE [LARGE SCALE GENOMIC DNA]</scope>
    <source>
        <strain evidence="4">cv. SW786</strain>
    </source>
</reference>
<evidence type="ECO:0000259" key="2">
    <source>
        <dbReference type="Pfam" id="PF03372"/>
    </source>
</evidence>
<dbReference type="Gramene" id="QL02p065046:mrna">
    <property type="protein sequence ID" value="QL02p065046:mrna"/>
    <property type="gene ID" value="QL02p065046"/>
</dbReference>
<dbReference type="EnsemblPlants" id="QL02p065046:mrna">
    <property type="protein sequence ID" value="QL02p065046:mrna"/>
    <property type="gene ID" value="QL02p065046"/>
</dbReference>
<reference evidence="3" key="2">
    <citation type="submission" date="2021-01" db="UniProtKB">
        <authorList>
            <consortium name="EnsemblPlants"/>
        </authorList>
    </citation>
    <scope>IDENTIFICATION</scope>
</reference>
<dbReference type="SUPFAM" id="SSF56219">
    <property type="entry name" value="DNase I-like"/>
    <property type="match status" value="1"/>
</dbReference>
<dbReference type="Pfam" id="PF03372">
    <property type="entry name" value="Exo_endo_phos"/>
    <property type="match status" value="1"/>
</dbReference>
<feature type="compositionally biased region" description="Polar residues" evidence="1">
    <location>
        <begin position="1"/>
        <end position="15"/>
    </location>
</feature>
<evidence type="ECO:0000313" key="3">
    <source>
        <dbReference type="EnsemblPlants" id="QL02p065046:mrna"/>
    </source>
</evidence>